<dbReference type="InterPro" id="IPR036291">
    <property type="entry name" value="NAD(P)-bd_dom_sf"/>
</dbReference>
<dbReference type="GO" id="GO:0004735">
    <property type="term" value="F:pyrroline-5-carboxylate reductase activity"/>
    <property type="evidence" value="ECO:0007669"/>
    <property type="project" value="UniProtKB-UniRule"/>
</dbReference>
<dbReference type="eggNOG" id="COG0345">
    <property type="taxonomic scope" value="Bacteria"/>
</dbReference>
<feature type="domain" description="Pyrroline-5-carboxylate reductase dimerisation" evidence="9">
    <location>
        <begin position="168"/>
        <end position="272"/>
    </location>
</feature>
<gene>
    <name evidence="5" type="primary">proC</name>
    <name evidence="10" type="ORF">Rhola_00001860</name>
</gene>
<evidence type="ECO:0000256" key="4">
    <source>
        <dbReference type="ARBA" id="ARBA00058118"/>
    </source>
</evidence>
<protein>
    <recommendedName>
        <fullName evidence="5 6">Pyrroline-5-carboxylate reductase</fullName>
        <shortName evidence="5">P5C reductase</shortName>
        <shortName evidence="5">P5CR</shortName>
        <ecNumber evidence="5 6">1.5.1.2</ecNumber>
    </recommendedName>
    <alternativeName>
        <fullName evidence="5">PCA reductase</fullName>
    </alternativeName>
</protein>
<comment type="similarity">
    <text evidence="1 5">Belongs to the pyrroline-5-carboxylate reductase family.</text>
</comment>
<dbReference type="GO" id="GO:0005737">
    <property type="term" value="C:cytoplasm"/>
    <property type="evidence" value="ECO:0007669"/>
    <property type="project" value="UniProtKB-SubCell"/>
</dbReference>
<keyword evidence="11" id="KW-1185">Reference proteome</keyword>
<dbReference type="Pfam" id="PF03807">
    <property type="entry name" value="F420_oxidored"/>
    <property type="match status" value="1"/>
</dbReference>
<dbReference type="SUPFAM" id="SSF48179">
    <property type="entry name" value="6-phosphogluconate dehydrogenase C-terminal domain-like"/>
    <property type="match status" value="1"/>
</dbReference>
<dbReference type="InterPro" id="IPR028939">
    <property type="entry name" value="P5C_Rdtase_cat_N"/>
</dbReference>
<dbReference type="NCBIfam" id="TIGR00112">
    <property type="entry name" value="proC"/>
    <property type="match status" value="1"/>
</dbReference>
<dbReference type="Pfam" id="PF14748">
    <property type="entry name" value="P5CR_dimer"/>
    <property type="match status" value="1"/>
</dbReference>
<comment type="function">
    <text evidence="4 5">Catalyzes the reduction of 1-pyrroline-5-carboxylate (PCA) to L-proline.</text>
</comment>
<dbReference type="KEGG" id="rla:Rhola_00001860"/>
<evidence type="ECO:0000313" key="11">
    <source>
        <dbReference type="Proteomes" id="UP000067708"/>
    </source>
</evidence>
<dbReference type="AlphaFoldDB" id="A0A060JK66"/>
<dbReference type="Gene3D" id="1.10.3730.10">
    <property type="entry name" value="ProC C-terminal domain-like"/>
    <property type="match status" value="1"/>
</dbReference>
<dbReference type="InterPro" id="IPR000304">
    <property type="entry name" value="Pyrroline-COOH_reductase"/>
</dbReference>
<organism evidence="10 11">
    <name type="scientific">Rhodoluna lacicola</name>
    <dbReference type="NCBI Taxonomy" id="529884"/>
    <lineage>
        <taxon>Bacteria</taxon>
        <taxon>Bacillati</taxon>
        <taxon>Actinomycetota</taxon>
        <taxon>Actinomycetes</taxon>
        <taxon>Micrococcales</taxon>
        <taxon>Microbacteriaceae</taxon>
        <taxon>Luna cluster</taxon>
        <taxon>Luna-1 subcluster</taxon>
        <taxon>Rhodoluna</taxon>
    </lineage>
</organism>
<reference evidence="10 11" key="1">
    <citation type="journal article" date="2014" name="Int. J. Syst. Evol. Microbiol.">
        <title>Rhodoluna lacicola gen. nov., sp. nov., a planktonic freshwater bacterium with stream-lined genome.</title>
        <authorList>
            <person name="Hahn M."/>
            <person name="Schmidt J."/>
            <person name="Taipale S.J."/>
            <person name="Doolittle W.F."/>
            <person name="Koll U."/>
        </authorList>
    </citation>
    <scope>NUCLEOTIDE SEQUENCE [LARGE SCALE GENOMIC DNA]</scope>
    <source>
        <strain evidence="10 11">MWH-Ta8</strain>
    </source>
</reference>
<evidence type="ECO:0000259" key="9">
    <source>
        <dbReference type="Pfam" id="PF14748"/>
    </source>
</evidence>
<dbReference type="PIRSF" id="PIRSF000193">
    <property type="entry name" value="Pyrrol-5-carb_rd"/>
    <property type="match status" value="1"/>
</dbReference>
<dbReference type="HAMAP" id="MF_01925">
    <property type="entry name" value="P5C_reductase"/>
    <property type="match status" value="1"/>
</dbReference>
<evidence type="ECO:0000256" key="7">
    <source>
        <dbReference type="PIRSR" id="PIRSR000193-1"/>
    </source>
</evidence>
<dbReference type="RefSeq" id="WP_038501739.1">
    <property type="nucleotide sequence ID" value="NZ_AP026911.1"/>
</dbReference>
<dbReference type="Gene3D" id="3.40.50.720">
    <property type="entry name" value="NAD(P)-binding Rossmann-like Domain"/>
    <property type="match status" value="1"/>
</dbReference>
<evidence type="ECO:0000256" key="6">
    <source>
        <dbReference type="NCBIfam" id="TIGR00112"/>
    </source>
</evidence>
<proteinExistence type="inferred from homology"/>
<keyword evidence="5" id="KW-0028">Amino-acid biosynthesis</keyword>
<dbReference type="HOGENOM" id="CLU_042344_0_0_11"/>
<keyword evidence="5" id="KW-0963">Cytoplasm</keyword>
<name>A0A060JK66_9MICO</name>
<sequence>MNIKRIAIIGTGSMGGAILSGLLKSGFNPDNVSVSTKSTDSAERLTDEVGVLSFAMENGDDANQMAVAGANVVLICVKPAYVTEVLADIADSLDDNALVISVAAGVTTSAMEKVLPEDVGVVRAMPNTPSIVGRGLTGISAGSRATDWAVETAVQLFETVGKTLVLDESKIDALSTISGSGPAYVFYLIEQLTSAAKHQGFNDEEAALLVNETFLGAAELLVSSKKTPEALRKQVTSPNGTTERAIARMTETDLQKMFIEATDAALARAKELAAGK</sequence>
<feature type="binding site" evidence="7">
    <location>
        <begin position="9"/>
        <end position="14"/>
    </location>
    <ligand>
        <name>NADP(+)</name>
        <dbReference type="ChEBI" id="CHEBI:58349"/>
    </ligand>
</feature>
<keyword evidence="3 5" id="KW-0560">Oxidoreductase</keyword>
<keyword evidence="2 5" id="KW-0521">NADP</keyword>
<comment type="pathway">
    <text evidence="5">Amino-acid biosynthesis; L-proline biosynthesis; L-proline from L-glutamate 5-semialdehyde: step 1/1.</text>
</comment>
<comment type="subcellular location">
    <subcellularLocation>
        <location evidence="5">Cytoplasm</location>
    </subcellularLocation>
</comment>
<evidence type="ECO:0000259" key="8">
    <source>
        <dbReference type="Pfam" id="PF03807"/>
    </source>
</evidence>
<dbReference type="EMBL" id="CP007490">
    <property type="protein sequence ID" value="AIC47013.1"/>
    <property type="molecule type" value="Genomic_DNA"/>
</dbReference>
<dbReference type="UniPathway" id="UPA00098">
    <property type="reaction ID" value="UER00361"/>
</dbReference>
<dbReference type="PANTHER" id="PTHR11645">
    <property type="entry name" value="PYRROLINE-5-CARBOXYLATE REDUCTASE"/>
    <property type="match status" value="1"/>
</dbReference>
<dbReference type="SUPFAM" id="SSF51735">
    <property type="entry name" value="NAD(P)-binding Rossmann-fold domains"/>
    <property type="match status" value="1"/>
</dbReference>
<dbReference type="EC" id="1.5.1.2" evidence="5 6"/>
<dbReference type="PANTHER" id="PTHR11645:SF0">
    <property type="entry name" value="PYRROLINE-5-CARBOXYLATE REDUCTASE 3"/>
    <property type="match status" value="1"/>
</dbReference>
<comment type="catalytic activity">
    <reaction evidence="5">
        <text>L-proline + NAD(+) = (S)-1-pyrroline-5-carboxylate + NADH + 2 H(+)</text>
        <dbReference type="Rhea" id="RHEA:14105"/>
        <dbReference type="ChEBI" id="CHEBI:15378"/>
        <dbReference type="ChEBI" id="CHEBI:17388"/>
        <dbReference type="ChEBI" id="CHEBI:57540"/>
        <dbReference type="ChEBI" id="CHEBI:57945"/>
        <dbReference type="ChEBI" id="CHEBI:60039"/>
        <dbReference type="EC" id="1.5.1.2"/>
    </reaction>
</comment>
<comment type="catalytic activity">
    <reaction evidence="5">
        <text>L-proline + NADP(+) = (S)-1-pyrroline-5-carboxylate + NADPH + 2 H(+)</text>
        <dbReference type="Rhea" id="RHEA:14109"/>
        <dbReference type="ChEBI" id="CHEBI:15378"/>
        <dbReference type="ChEBI" id="CHEBI:17388"/>
        <dbReference type="ChEBI" id="CHEBI:57783"/>
        <dbReference type="ChEBI" id="CHEBI:58349"/>
        <dbReference type="ChEBI" id="CHEBI:60039"/>
        <dbReference type="EC" id="1.5.1.2"/>
    </reaction>
</comment>
<dbReference type="Proteomes" id="UP000067708">
    <property type="component" value="Chromosome"/>
</dbReference>
<keyword evidence="5" id="KW-0641">Proline biosynthesis</keyword>
<dbReference type="GO" id="GO:0055129">
    <property type="term" value="P:L-proline biosynthetic process"/>
    <property type="evidence" value="ECO:0007669"/>
    <property type="project" value="UniProtKB-UniRule"/>
</dbReference>
<evidence type="ECO:0000313" key="10">
    <source>
        <dbReference type="EMBL" id="AIC47013.1"/>
    </source>
</evidence>
<dbReference type="STRING" id="529884.Rhola_00001860"/>
<evidence type="ECO:0000256" key="5">
    <source>
        <dbReference type="HAMAP-Rule" id="MF_01925"/>
    </source>
</evidence>
<evidence type="ECO:0000256" key="1">
    <source>
        <dbReference type="ARBA" id="ARBA00005525"/>
    </source>
</evidence>
<dbReference type="FunFam" id="1.10.3730.10:FF:000001">
    <property type="entry name" value="Pyrroline-5-carboxylate reductase"/>
    <property type="match status" value="1"/>
</dbReference>
<accession>A0A060JK66</accession>
<feature type="domain" description="Pyrroline-5-carboxylate reductase catalytic N-terminal" evidence="8">
    <location>
        <begin position="5"/>
        <end position="105"/>
    </location>
</feature>
<feature type="binding site" evidence="7">
    <location>
        <position position="63"/>
    </location>
    <ligand>
        <name>NADPH</name>
        <dbReference type="ChEBI" id="CHEBI:57783"/>
    </ligand>
</feature>
<evidence type="ECO:0000256" key="3">
    <source>
        <dbReference type="ARBA" id="ARBA00023002"/>
    </source>
</evidence>
<evidence type="ECO:0000256" key="2">
    <source>
        <dbReference type="ARBA" id="ARBA00022857"/>
    </source>
</evidence>
<dbReference type="InterPro" id="IPR029036">
    <property type="entry name" value="P5CR_dimer"/>
</dbReference>
<dbReference type="PATRIC" id="fig|529884.3.peg.176"/>
<dbReference type="InterPro" id="IPR008927">
    <property type="entry name" value="6-PGluconate_DH-like_C_sf"/>
</dbReference>